<dbReference type="VEuPathDB" id="FungiDB:SOCG_02675"/>
<dbReference type="EMBL" id="KE503206">
    <property type="protein sequence ID" value="EPX73451.1"/>
    <property type="molecule type" value="Genomic_DNA"/>
</dbReference>
<dbReference type="PANTHER" id="PTHR11751">
    <property type="entry name" value="ALANINE AMINOTRANSFERASE"/>
    <property type="match status" value="1"/>
</dbReference>
<comment type="subunit">
    <text evidence="2">Homodimer.</text>
</comment>
<feature type="domain" description="Aminotransferase class I/classII large" evidence="10">
    <location>
        <begin position="126"/>
        <end position="503"/>
    </location>
</feature>
<protein>
    <recommendedName>
        <fullName evidence="7">Glutamate pyruvate transaminase</fullName>
    </recommendedName>
    <alternativeName>
        <fullName evidence="8">Glutamic--alanine transaminase</fullName>
    </alternativeName>
    <alternativeName>
        <fullName evidence="9">Glutamic--pyruvic transaminase</fullName>
    </alternativeName>
</protein>
<evidence type="ECO:0000256" key="9">
    <source>
        <dbReference type="ARBA" id="ARBA00080525"/>
    </source>
</evidence>
<dbReference type="Gene3D" id="3.90.1150.10">
    <property type="entry name" value="Aspartate Aminotransferase, domain 1"/>
    <property type="match status" value="1"/>
</dbReference>
<accession>S9PWJ1</accession>
<dbReference type="Gene3D" id="3.40.640.10">
    <property type="entry name" value="Type I PLP-dependent aspartate aminotransferase-like (Major domain)"/>
    <property type="match status" value="1"/>
</dbReference>
<keyword evidence="3 11" id="KW-0032">Aminotransferase</keyword>
<evidence type="ECO:0000256" key="2">
    <source>
        <dbReference type="ARBA" id="ARBA00011738"/>
    </source>
</evidence>
<proteinExistence type="inferred from homology"/>
<evidence type="ECO:0000313" key="11">
    <source>
        <dbReference type="EMBL" id="EPX73451.1"/>
    </source>
</evidence>
<keyword evidence="12" id="KW-1185">Reference proteome</keyword>
<dbReference type="OMA" id="FGFECPP"/>
<dbReference type="InterPro" id="IPR045088">
    <property type="entry name" value="ALAT1/2-like"/>
</dbReference>
<keyword evidence="4" id="KW-0808">Transferase</keyword>
<evidence type="ECO:0000313" key="12">
    <source>
        <dbReference type="Proteomes" id="UP000016088"/>
    </source>
</evidence>
<dbReference type="Gene3D" id="1.10.287.1970">
    <property type="match status" value="1"/>
</dbReference>
<dbReference type="InterPro" id="IPR015421">
    <property type="entry name" value="PyrdxlP-dep_Trfase_major"/>
</dbReference>
<evidence type="ECO:0000256" key="1">
    <source>
        <dbReference type="ARBA" id="ARBA00001933"/>
    </source>
</evidence>
<gene>
    <name evidence="11" type="ORF">SOCG_02675</name>
</gene>
<dbReference type="UniPathway" id="UPA00528">
    <property type="reaction ID" value="UER00586"/>
</dbReference>
<sequence length="514" mass="58386">MTGHYKKRIYQSKPFVLCKALIKKMHSHNYLPNAFTNVSNLNQQVLQANYAIRGPLTVLAEEIQKALLEKPDAYPFQDIIYANIGNPHQFGQLPITFLRQVLSICQYPALLDHAHEPWFKNIFPSDVVERAKLLLKGTGSVGAYSDSQGIPIVRKHVAEYIQERDNYPCHPDNIYLTSGATQGAKLIMTLLITGSSEGAMLPSPQYPLYGALMDLLHGKSVLYYLSEKDEWNVDVEQFKQAYEDESKKGTNVRLCVFINPGNPTGTCMSEECIEEMLRFAKRKGLVVISDEVYQNNVFKKKFTSFRKVLCDLETREPDSDWDKVSLICINSVSKGQFGECGQRGGYIDIMNVPSFVKDLILKLATIDICAPVTGQLLVDLLVRPPKAGEPSYKLYSQEIENIHKDMEKQCQILYEATKRMKYVTCQEPHGAMYLHPNIRLPQKLVREANESNIEPDELYCLRILERTGICLVPGSGLCQKENDYHVRITFLAKGSEYVERLVEAHNAIINDYEN</sequence>
<dbReference type="GO" id="GO:0030170">
    <property type="term" value="F:pyridoxal phosphate binding"/>
    <property type="evidence" value="ECO:0007669"/>
    <property type="project" value="InterPro"/>
</dbReference>
<dbReference type="eggNOG" id="KOG0258">
    <property type="taxonomic scope" value="Eukaryota"/>
</dbReference>
<evidence type="ECO:0000256" key="3">
    <source>
        <dbReference type="ARBA" id="ARBA00022576"/>
    </source>
</evidence>
<evidence type="ECO:0000256" key="4">
    <source>
        <dbReference type="ARBA" id="ARBA00022679"/>
    </source>
</evidence>
<comment type="cofactor">
    <cofactor evidence="1">
        <name>pyridoxal 5'-phosphate</name>
        <dbReference type="ChEBI" id="CHEBI:597326"/>
    </cofactor>
</comment>
<dbReference type="GO" id="GO:0008483">
    <property type="term" value="F:transaminase activity"/>
    <property type="evidence" value="ECO:0007669"/>
    <property type="project" value="UniProtKB-KW"/>
</dbReference>
<dbReference type="CDD" id="cd00609">
    <property type="entry name" value="AAT_like"/>
    <property type="match status" value="1"/>
</dbReference>
<dbReference type="SUPFAM" id="SSF53383">
    <property type="entry name" value="PLP-dependent transferases"/>
    <property type="match status" value="1"/>
</dbReference>
<dbReference type="InterPro" id="IPR004839">
    <property type="entry name" value="Aminotransferase_I/II_large"/>
</dbReference>
<dbReference type="OrthoDB" id="1732682at2759"/>
<dbReference type="PANTHER" id="PTHR11751:SF29">
    <property type="entry name" value="ALANINE TRANSAMINASE"/>
    <property type="match status" value="1"/>
</dbReference>
<dbReference type="HOGENOM" id="CLU_014254_3_0_1"/>
<evidence type="ECO:0000256" key="6">
    <source>
        <dbReference type="ARBA" id="ARBA00025785"/>
    </source>
</evidence>
<evidence type="ECO:0000256" key="8">
    <source>
        <dbReference type="ARBA" id="ARBA00078532"/>
    </source>
</evidence>
<organism evidence="11 12">
    <name type="scientific">Schizosaccharomyces octosporus (strain yFS286)</name>
    <name type="common">Fission yeast</name>
    <name type="synonym">Octosporomyces octosporus</name>
    <dbReference type="NCBI Taxonomy" id="483514"/>
    <lineage>
        <taxon>Eukaryota</taxon>
        <taxon>Fungi</taxon>
        <taxon>Dikarya</taxon>
        <taxon>Ascomycota</taxon>
        <taxon>Taphrinomycotina</taxon>
        <taxon>Schizosaccharomycetes</taxon>
        <taxon>Schizosaccharomycetales</taxon>
        <taxon>Schizosaccharomycetaceae</taxon>
        <taxon>Schizosaccharomyces</taxon>
    </lineage>
</organism>
<dbReference type="GO" id="GO:0042853">
    <property type="term" value="P:L-alanine catabolic process"/>
    <property type="evidence" value="ECO:0007669"/>
    <property type="project" value="UniProtKB-UniPathway"/>
</dbReference>
<evidence type="ECO:0000259" key="10">
    <source>
        <dbReference type="Pfam" id="PF00155"/>
    </source>
</evidence>
<dbReference type="RefSeq" id="XP_013016620.1">
    <property type="nucleotide sequence ID" value="XM_013161166.1"/>
</dbReference>
<dbReference type="AlphaFoldDB" id="S9PWJ1"/>
<dbReference type="InterPro" id="IPR015424">
    <property type="entry name" value="PyrdxlP-dep_Trfase"/>
</dbReference>
<dbReference type="InterPro" id="IPR015422">
    <property type="entry name" value="PyrdxlP-dep_Trfase_small"/>
</dbReference>
<evidence type="ECO:0000256" key="7">
    <source>
        <dbReference type="ARBA" id="ARBA00077894"/>
    </source>
</evidence>
<dbReference type="GeneID" id="25031650"/>
<dbReference type="FunFam" id="1.10.287.1970:FF:000001">
    <property type="entry name" value="Alanine aminotransferase 2"/>
    <property type="match status" value="1"/>
</dbReference>
<evidence type="ECO:0000256" key="5">
    <source>
        <dbReference type="ARBA" id="ARBA00022898"/>
    </source>
</evidence>
<keyword evidence="5" id="KW-0663">Pyridoxal phosphate</keyword>
<comment type="similarity">
    <text evidence="6">Belongs to the class-I pyridoxal-phosphate-dependent aminotransferase family. Alanine aminotransferase subfamily.</text>
</comment>
<dbReference type="Proteomes" id="UP000016088">
    <property type="component" value="Unassembled WGS sequence"/>
</dbReference>
<dbReference type="FunFam" id="3.40.640.10:FF:000104">
    <property type="entry name" value="Alanine aminotransferase, putative"/>
    <property type="match status" value="1"/>
</dbReference>
<name>S9PWJ1_SCHOY</name>
<dbReference type="Pfam" id="PF00155">
    <property type="entry name" value="Aminotran_1_2"/>
    <property type="match status" value="1"/>
</dbReference>
<reference evidence="11 12" key="1">
    <citation type="journal article" date="2011" name="Science">
        <title>Comparative functional genomics of the fission yeasts.</title>
        <authorList>
            <person name="Rhind N."/>
            <person name="Chen Z."/>
            <person name="Yassour M."/>
            <person name="Thompson D.A."/>
            <person name="Haas B.J."/>
            <person name="Habib N."/>
            <person name="Wapinski I."/>
            <person name="Roy S."/>
            <person name="Lin M.F."/>
            <person name="Heiman D.I."/>
            <person name="Young S.K."/>
            <person name="Furuya K."/>
            <person name="Guo Y."/>
            <person name="Pidoux A."/>
            <person name="Chen H.M."/>
            <person name="Robbertse B."/>
            <person name="Goldberg J.M."/>
            <person name="Aoki K."/>
            <person name="Bayne E.H."/>
            <person name="Berlin A.M."/>
            <person name="Desjardins C.A."/>
            <person name="Dobbs E."/>
            <person name="Dukaj L."/>
            <person name="Fan L."/>
            <person name="FitzGerald M.G."/>
            <person name="French C."/>
            <person name="Gujja S."/>
            <person name="Hansen K."/>
            <person name="Keifenheim D."/>
            <person name="Levin J.Z."/>
            <person name="Mosher R.A."/>
            <person name="Mueller C.A."/>
            <person name="Pfiffner J."/>
            <person name="Priest M."/>
            <person name="Russ C."/>
            <person name="Smialowska A."/>
            <person name="Swoboda P."/>
            <person name="Sykes S.M."/>
            <person name="Vaughn M."/>
            <person name="Vengrova S."/>
            <person name="Yoder R."/>
            <person name="Zeng Q."/>
            <person name="Allshire R."/>
            <person name="Baulcombe D."/>
            <person name="Birren B.W."/>
            <person name="Brown W."/>
            <person name="Ekwall K."/>
            <person name="Kellis M."/>
            <person name="Leatherwood J."/>
            <person name="Levin H."/>
            <person name="Margalit H."/>
            <person name="Martienssen R."/>
            <person name="Nieduszynski C.A."/>
            <person name="Spatafora J.W."/>
            <person name="Friedman N."/>
            <person name="Dalgaard J.Z."/>
            <person name="Baumann P."/>
            <person name="Niki H."/>
            <person name="Regev A."/>
            <person name="Nusbaum C."/>
        </authorList>
    </citation>
    <scope>NUCLEOTIDE SEQUENCE [LARGE SCALE GENOMIC DNA]</scope>
    <source>
        <strain evidence="12">yFS286</strain>
    </source>
</reference>